<evidence type="ECO:0000256" key="2">
    <source>
        <dbReference type="HAMAP-Rule" id="MF_01867"/>
    </source>
</evidence>
<dbReference type="HAMAP" id="MF_01867">
    <property type="entry name" value="BshC"/>
    <property type="match status" value="1"/>
</dbReference>
<evidence type="ECO:0000259" key="4">
    <source>
        <dbReference type="Pfam" id="PF24850"/>
    </source>
</evidence>
<proteinExistence type="inferred from homology"/>
<dbReference type="PATRIC" id="fig|1605367.3.peg.2543"/>
<feature type="domain" description="Bacillithiol biosynthesis BshC N-terminal Rossmann-like" evidence="3">
    <location>
        <begin position="5"/>
        <end position="359"/>
    </location>
</feature>
<dbReference type="STRING" id="1605367.AFM12_05920"/>
<dbReference type="Pfam" id="PF10079">
    <property type="entry name" value="Rossmann-like_BshC"/>
    <property type="match status" value="1"/>
</dbReference>
<dbReference type="OrthoDB" id="9765151at2"/>
<dbReference type="InterPro" id="IPR055398">
    <property type="entry name" value="Rossmann-like_BshC"/>
</dbReference>
<feature type="coiled-coil region" evidence="2">
    <location>
        <begin position="411"/>
        <end position="472"/>
    </location>
</feature>
<reference evidence="5 6" key="1">
    <citation type="submission" date="2015-07" db="EMBL/GenBank/DDBJ databases">
        <title>The draft genome sequence of Leadbetterella sp. JN14-9.</title>
        <authorList>
            <person name="Liu Y."/>
            <person name="Du J."/>
            <person name="Shao Z."/>
        </authorList>
    </citation>
    <scope>NUCLEOTIDE SEQUENCE [LARGE SCALE GENOMIC DNA]</scope>
    <source>
        <strain evidence="5 6">JN14-9</strain>
    </source>
</reference>
<dbReference type="NCBIfam" id="TIGR03998">
    <property type="entry name" value="thiol_BshC"/>
    <property type="match status" value="1"/>
</dbReference>
<evidence type="ECO:0000256" key="1">
    <source>
        <dbReference type="ARBA" id="ARBA00022598"/>
    </source>
</evidence>
<evidence type="ECO:0000313" key="6">
    <source>
        <dbReference type="Proteomes" id="UP000050454"/>
    </source>
</evidence>
<dbReference type="EMBL" id="LGTQ01000006">
    <property type="protein sequence ID" value="KPM48199.1"/>
    <property type="molecule type" value="Genomic_DNA"/>
</dbReference>
<dbReference type="PIRSF" id="PIRSF012535">
    <property type="entry name" value="UCP012535"/>
    <property type="match status" value="1"/>
</dbReference>
<gene>
    <name evidence="2" type="primary">bshC</name>
    <name evidence="5" type="ORF">AFM12_05920</name>
</gene>
<evidence type="ECO:0000313" key="5">
    <source>
        <dbReference type="EMBL" id="KPM48199.1"/>
    </source>
</evidence>
<accession>A0A0P7C4L8</accession>
<dbReference type="GO" id="GO:0016874">
    <property type="term" value="F:ligase activity"/>
    <property type="evidence" value="ECO:0007669"/>
    <property type="project" value="UniProtKB-UniRule"/>
</dbReference>
<comment type="caution">
    <text evidence="5">The sequence shown here is derived from an EMBL/GenBank/DDBJ whole genome shotgun (WGS) entry which is preliminary data.</text>
</comment>
<dbReference type="RefSeq" id="WP_055145239.1">
    <property type="nucleotide sequence ID" value="NZ_JXSZ01000006.1"/>
</dbReference>
<feature type="domain" description="Bacillithiol biosynthesis BshC C-terminal coiled-coil" evidence="4">
    <location>
        <begin position="363"/>
        <end position="515"/>
    </location>
</feature>
<keyword evidence="2" id="KW-0175">Coiled coil</keyword>
<evidence type="ECO:0000259" key="3">
    <source>
        <dbReference type="Pfam" id="PF10079"/>
    </source>
</evidence>
<keyword evidence="6" id="KW-1185">Reference proteome</keyword>
<comment type="similarity">
    <text evidence="2">Belongs to the BshC family.</text>
</comment>
<dbReference type="InterPro" id="IPR011199">
    <property type="entry name" value="Bacillithiol_biosynth_BshC"/>
</dbReference>
<keyword evidence="1 2" id="KW-0436">Ligase</keyword>
<dbReference type="AlphaFoldDB" id="A0A0P7C4L8"/>
<dbReference type="Proteomes" id="UP000050454">
    <property type="component" value="Unassembled WGS sequence"/>
</dbReference>
<dbReference type="EC" id="6.-.-.-" evidence="2"/>
<dbReference type="InterPro" id="IPR055399">
    <property type="entry name" value="CC_BshC"/>
</dbReference>
<organism evidence="5 6">
    <name type="scientific">Jiulongibacter sediminis</name>
    <dbReference type="NCBI Taxonomy" id="1605367"/>
    <lineage>
        <taxon>Bacteria</taxon>
        <taxon>Pseudomonadati</taxon>
        <taxon>Bacteroidota</taxon>
        <taxon>Cytophagia</taxon>
        <taxon>Cytophagales</taxon>
        <taxon>Leadbetterellaceae</taxon>
        <taxon>Jiulongibacter</taxon>
    </lineage>
</organism>
<name>A0A0P7C4L8_9BACT</name>
<dbReference type="Pfam" id="PF24850">
    <property type="entry name" value="CC_BshC"/>
    <property type="match status" value="1"/>
</dbReference>
<sequence>MEYTCQRLPLSATGAFSDLFIDYMNQKDALKSFYSEYPAIENFKKLIDNKSFSKAKRAVLVSTLKKQYEGLENQPNFDLLLSEKTFTVTTGHQLNIFSGPLYIPFKIITIINLARDLKKAYPEYNFVPVYWMATEDHDLEEIQSTKAFDQKILWDTHQQGAVGRMKTTGLQELAERLGKTGELFKKAYSENELLGDAVRAYMHELFGSYGLVTLDADDRELKGLFKDVIKDDLIKHSAEQLVAKQSQKLAYLDYKTQITAREINFFYLAEGLRERIVSENGKFQVLNTDLEFSEEELLKIVDEEPERFSPNVVLRPLYEEMILPNLAYIGGPSEVPYWLQLKPVFDHYGEAFPALMPRNFGMILSDKHLDKCEKLRISAEDLFKPLHDLQKDWVEKHCEHNLALNGEIGELKALFERIEQKTSQIDATLNRTAEAFETKSVDLLERLEKKIRRAEKRKHAEAMNQLENLKNLLFPGGGLQERKVNITQFLEQRPDLIEVLIAAFDPLDYRFNLVDI</sequence>
<protein>
    <recommendedName>
        <fullName evidence="2">Putative cysteine ligase BshC</fullName>
        <ecNumber evidence="2">6.-.-.-</ecNumber>
    </recommendedName>
</protein>